<dbReference type="InterPro" id="IPR039683">
    <property type="entry name" value="Lsm12-like"/>
</dbReference>
<gene>
    <name evidence="2" type="primary">NDAI0F02870</name>
    <name evidence="2" type="ordered locus">NDAI_0F02870</name>
</gene>
<reference evidence="2 3" key="1">
    <citation type="journal article" date="2011" name="Proc. Natl. Acad. Sci. U.S.A.">
        <title>Evolutionary erosion of yeast sex chromosomes by mating-type switching accidents.</title>
        <authorList>
            <person name="Gordon J.L."/>
            <person name="Armisen D."/>
            <person name="Proux-Wera E."/>
            <person name="Oheigeartaigh S.S."/>
            <person name="Byrne K.P."/>
            <person name="Wolfe K.H."/>
        </authorList>
    </citation>
    <scope>NUCLEOTIDE SEQUENCE [LARGE SCALE GENOMIC DNA]</scope>
    <source>
        <strain evidence="3">ATCC 10597 / BCRC 20456 / CBS 421 / NBRC 0211 / NRRL Y-12639</strain>
    </source>
</reference>
<evidence type="ECO:0000313" key="2">
    <source>
        <dbReference type="EMBL" id="CCD25605.1"/>
    </source>
</evidence>
<organism evidence="2 3">
    <name type="scientific">Naumovozyma dairenensis (strain ATCC 10597 / BCRC 20456 / CBS 421 / NBRC 0211 / NRRL Y-12639)</name>
    <name type="common">Saccharomyces dairenensis</name>
    <dbReference type="NCBI Taxonomy" id="1071378"/>
    <lineage>
        <taxon>Eukaryota</taxon>
        <taxon>Fungi</taxon>
        <taxon>Dikarya</taxon>
        <taxon>Ascomycota</taxon>
        <taxon>Saccharomycotina</taxon>
        <taxon>Saccharomycetes</taxon>
        <taxon>Saccharomycetales</taxon>
        <taxon>Saccharomycetaceae</taxon>
        <taxon>Naumovozyma</taxon>
    </lineage>
</organism>
<protein>
    <recommendedName>
        <fullName evidence="1">AD domain-containing protein</fullName>
    </recommendedName>
</protein>
<dbReference type="PANTHER" id="PTHR13542">
    <property type="entry name" value="LSM12 HOMOLOG"/>
    <property type="match status" value="1"/>
</dbReference>
<accession>G0WCU4</accession>
<dbReference type="HOGENOM" id="CLU_073383_1_1_1"/>
<feature type="domain" description="AD" evidence="1">
    <location>
        <begin position="91"/>
        <end position="193"/>
    </location>
</feature>
<keyword evidence="3" id="KW-1185">Reference proteome</keyword>
<dbReference type="Pfam" id="PF21166">
    <property type="entry name" value="LSM12_LSM"/>
    <property type="match status" value="1"/>
</dbReference>
<dbReference type="InterPro" id="IPR019181">
    <property type="entry name" value="LSM12_ABD"/>
</dbReference>
<dbReference type="RefSeq" id="XP_003670848.1">
    <property type="nucleotide sequence ID" value="XM_003670800.1"/>
</dbReference>
<dbReference type="GeneID" id="11496943"/>
<dbReference type="InterPro" id="IPR016521">
    <property type="entry name" value="RNA-processing_Lsm12"/>
</dbReference>
<evidence type="ECO:0000313" key="3">
    <source>
        <dbReference type="Proteomes" id="UP000000689"/>
    </source>
</evidence>
<dbReference type="SMART" id="SM00995">
    <property type="entry name" value="AD"/>
    <property type="match status" value="1"/>
</dbReference>
<dbReference type="STRING" id="1071378.G0WCU4"/>
<dbReference type="PROSITE" id="PS52001">
    <property type="entry name" value="AD"/>
    <property type="match status" value="1"/>
</dbReference>
<dbReference type="OMA" id="FEGELYC"/>
<name>G0WCU4_NAUDC</name>
<dbReference type="GO" id="GO:0016070">
    <property type="term" value="P:RNA metabolic process"/>
    <property type="evidence" value="ECO:0007669"/>
    <property type="project" value="EnsemblFungi"/>
</dbReference>
<dbReference type="Pfam" id="PF09793">
    <property type="entry name" value="AD"/>
    <property type="match status" value="1"/>
</dbReference>
<sequence length="208" mass="23539">MSVNLTHILGWRVRITNILDTVTEGRIYSFNSSNNTITLDTTTSTKKNKIKKSKETNLHDFKIIKCLFIKHLEVIDDKSKKQSGFGNIKPSYINIDRIDQLLKDQIAKASIKEGLLNRGVTEEGQFIFNLIHKTISDTKWGSKSNSIIILGDIEISSPYKVDNIKCLHESDSNSKNSLNLIVKIVQNGWAKWRINHPDSDNDDGRKGG</sequence>
<dbReference type="GO" id="GO:0010494">
    <property type="term" value="C:cytoplasmic stress granule"/>
    <property type="evidence" value="ECO:0007669"/>
    <property type="project" value="EnsemblFungi"/>
</dbReference>
<dbReference type="eggNOG" id="KOG4401">
    <property type="taxonomic scope" value="Eukaryota"/>
</dbReference>
<proteinExistence type="predicted"/>
<dbReference type="Proteomes" id="UP000000689">
    <property type="component" value="Chromosome 6"/>
</dbReference>
<dbReference type="EMBL" id="HE580272">
    <property type="protein sequence ID" value="CCD25605.1"/>
    <property type="molecule type" value="Genomic_DNA"/>
</dbReference>
<dbReference type="KEGG" id="ndi:NDAI_0F02870"/>
<dbReference type="PIRSF" id="PIRSF007783">
    <property type="entry name" value="UCP007783_YHR121w"/>
    <property type="match status" value="1"/>
</dbReference>
<dbReference type="InterPro" id="IPR047574">
    <property type="entry name" value="AD"/>
</dbReference>
<dbReference type="OrthoDB" id="1057137at2759"/>
<dbReference type="InterPro" id="IPR048478">
    <property type="entry name" value="LSM12_LSM"/>
</dbReference>
<dbReference type="AlphaFoldDB" id="G0WCU4"/>
<evidence type="ECO:0000259" key="1">
    <source>
        <dbReference type="PROSITE" id="PS52001"/>
    </source>
</evidence>